<reference evidence="1" key="1">
    <citation type="submission" date="2023-05" db="EMBL/GenBank/DDBJ databases">
        <title>Nepenthes gracilis genome sequencing.</title>
        <authorList>
            <person name="Fukushima K."/>
        </authorList>
    </citation>
    <scope>NUCLEOTIDE SEQUENCE</scope>
    <source>
        <strain evidence="1">SING2019-196</strain>
    </source>
</reference>
<protein>
    <submittedName>
        <fullName evidence="1">Uncharacterized protein</fullName>
    </submittedName>
</protein>
<evidence type="ECO:0000313" key="2">
    <source>
        <dbReference type="Proteomes" id="UP001279734"/>
    </source>
</evidence>
<dbReference type="AlphaFoldDB" id="A0AAD3XWB3"/>
<dbReference type="Proteomes" id="UP001279734">
    <property type="component" value="Unassembled WGS sequence"/>
</dbReference>
<keyword evidence="2" id="KW-1185">Reference proteome</keyword>
<name>A0AAD3XWB3_NEPGR</name>
<organism evidence="1 2">
    <name type="scientific">Nepenthes gracilis</name>
    <name type="common">Slender pitcher plant</name>
    <dbReference type="NCBI Taxonomy" id="150966"/>
    <lineage>
        <taxon>Eukaryota</taxon>
        <taxon>Viridiplantae</taxon>
        <taxon>Streptophyta</taxon>
        <taxon>Embryophyta</taxon>
        <taxon>Tracheophyta</taxon>
        <taxon>Spermatophyta</taxon>
        <taxon>Magnoliopsida</taxon>
        <taxon>eudicotyledons</taxon>
        <taxon>Gunneridae</taxon>
        <taxon>Pentapetalae</taxon>
        <taxon>Caryophyllales</taxon>
        <taxon>Nepenthaceae</taxon>
        <taxon>Nepenthes</taxon>
    </lineage>
</organism>
<accession>A0AAD3XWB3</accession>
<proteinExistence type="predicted"/>
<sequence length="89" mass="10307">MHTEEEDFDKRDNLNYNLQHRRCGQFTLTQITEMPFSLISGISSQPQSVNAFCSNKICDTYHEIQNETKVKIPIAVAECTNIPLQWDVM</sequence>
<gene>
    <name evidence="1" type="ORF">Nepgr_021893</name>
</gene>
<comment type="caution">
    <text evidence="1">The sequence shown here is derived from an EMBL/GenBank/DDBJ whole genome shotgun (WGS) entry which is preliminary data.</text>
</comment>
<evidence type="ECO:0000313" key="1">
    <source>
        <dbReference type="EMBL" id="GMH20052.1"/>
    </source>
</evidence>
<dbReference type="EMBL" id="BSYO01000021">
    <property type="protein sequence ID" value="GMH20052.1"/>
    <property type="molecule type" value="Genomic_DNA"/>
</dbReference>